<dbReference type="Pfam" id="PF01804">
    <property type="entry name" value="Penicil_amidase"/>
    <property type="match status" value="1"/>
</dbReference>
<evidence type="ECO:0000313" key="1">
    <source>
        <dbReference type="EMBL" id="CAD8058178.1"/>
    </source>
</evidence>
<dbReference type="EMBL" id="CAJJDN010000012">
    <property type="protein sequence ID" value="CAD8058178.1"/>
    <property type="molecule type" value="Genomic_DNA"/>
</dbReference>
<dbReference type="GO" id="GO:0016787">
    <property type="term" value="F:hydrolase activity"/>
    <property type="evidence" value="ECO:0007669"/>
    <property type="project" value="InterPro"/>
</dbReference>
<name>A0A8S1KSG1_9CILI</name>
<reference evidence="1" key="1">
    <citation type="submission" date="2021-01" db="EMBL/GenBank/DDBJ databases">
        <authorList>
            <consortium name="Genoscope - CEA"/>
            <person name="William W."/>
        </authorList>
    </citation>
    <scope>NUCLEOTIDE SEQUENCE</scope>
</reference>
<dbReference type="AlphaFoldDB" id="A0A8S1KSG1"/>
<keyword evidence="2" id="KW-1185">Reference proteome</keyword>
<dbReference type="PIRSF" id="PIRSF001227">
    <property type="entry name" value="Pen_acylase"/>
    <property type="match status" value="1"/>
</dbReference>
<dbReference type="OrthoDB" id="330152at2759"/>
<dbReference type="InterPro" id="IPR002692">
    <property type="entry name" value="S45"/>
</dbReference>
<proteinExistence type="predicted"/>
<dbReference type="PANTHER" id="PTHR34218">
    <property type="entry name" value="PEPTIDASE S45 PENICILLIN AMIDASE"/>
    <property type="match status" value="1"/>
</dbReference>
<comment type="caution">
    <text evidence="1">The sequence shown here is derived from an EMBL/GenBank/DDBJ whole genome shotgun (WGS) entry which is preliminary data.</text>
</comment>
<dbReference type="InterPro" id="IPR014395">
    <property type="entry name" value="Pen/GL7ACA/AHL_acylase"/>
</dbReference>
<protein>
    <recommendedName>
        <fullName evidence="3">Penicillin amidase</fullName>
    </recommendedName>
</protein>
<dbReference type="Proteomes" id="UP000692954">
    <property type="component" value="Unassembled WGS sequence"/>
</dbReference>
<sequence>MGIKLAIVVSTIMGLLCAFKIFQYLSVPSYQSIIHISRDHDIKIYRDKYGVPHIQAHTLSDALYAQGFVQAQDRLWQLHIRKMASQGRLSEIFGERTLKIDQYFRSIDYMDSARRIVNQLSSEGLNLFQSYVDGINKGRSTFTLLPIEFQLTRSDFIEWEIFDVICFIKFMALTTINDFHSEMMRSSIKEFDLETIKYLTGIGPENLYDIETTTINEQELKEQTKLHSDKFQDLNISSNIKAADLMQSYEFLIENIIPLSIGSNSWAVHGNFTKTGYPFLASDPHLENGLPSQWYQSSTTFPNGEFMAGGAIVGLPYILSGRTKHLAWGITISYADSSDLYEEQLKEIDGKMHYLFKEEWLPTIEKVELIHYGDKTYQMKIHRTHHGPILNFYFDDRGTKTITQPDKTYSLRSLIDIDDKFGPEVMLQFIQGTDLAEQLKILKKVIYPGLGMIFASQKDIAYMVVGKQIIKSGNPDDFGFIKNGWNGQSEWLGFISEDEHPIIINPPKGFVATANNRFFPMNEKYHTNWNINPTGRAHRIYQFLNQIVPNKVSFEQMKQLQLDTVDSYAKQSWPSLRKLIQSDYFKQYIDSWDFNLNIESKQATLYMLFEHYYCLSFKNLPPRWSQTYNFDSFFFLELTRFNENGKWCLPLTCSQILNNAVEQAVKHFEQLPQKEWGNCHKKFQGHSTFKDKFFGIFDREIPFGGNRRTPSVSTLDISKFPFRGYAGANYRMLISMAPGEVGQFIVDGGVSGNPLSEHYDNQLSLYADGKYISMYQKQFEKLTLLKRVDQRDEL</sequence>
<evidence type="ECO:0000313" key="2">
    <source>
        <dbReference type="Proteomes" id="UP000692954"/>
    </source>
</evidence>
<accession>A0A8S1KSG1</accession>
<evidence type="ECO:0008006" key="3">
    <source>
        <dbReference type="Google" id="ProtNLM"/>
    </source>
</evidence>
<dbReference type="GO" id="GO:0017000">
    <property type="term" value="P:antibiotic biosynthetic process"/>
    <property type="evidence" value="ECO:0007669"/>
    <property type="project" value="InterPro"/>
</dbReference>
<dbReference type="PANTHER" id="PTHR34218:SF4">
    <property type="entry name" value="ACYL-HOMOSERINE LACTONE ACYLASE QUIP"/>
    <property type="match status" value="1"/>
</dbReference>
<organism evidence="1 2">
    <name type="scientific">Paramecium sonneborni</name>
    <dbReference type="NCBI Taxonomy" id="65129"/>
    <lineage>
        <taxon>Eukaryota</taxon>
        <taxon>Sar</taxon>
        <taxon>Alveolata</taxon>
        <taxon>Ciliophora</taxon>
        <taxon>Intramacronucleata</taxon>
        <taxon>Oligohymenophorea</taxon>
        <taxon>Peniculida</taxon>
        <taxon>Parameciidae</taxon>
        <taxon>Paramecium</taxon>
    </lineage>
</organism>
<gene>
    <name evidence="1" type="ORF">PSON_ATCC_30995.1.T0120071</name>
</gene>